<evidence type="ECO:0000259" key="1">
    <source>
        <dbReference type="Pfam" id="PF14947"/>
    </source>
</evidence>
<keyword evidence="3" id="KW-1185">Reference proteome</keyword>
<dbReference type="SUPFAM" id="SSF46785">
    <property type="entry name" value="Winged helix' DNA-binding domain"/>
    <property type="match status" value="1"/>
</dbReference>
<dbReference type="Pfam" id="PF14947">
    <property type="entry name" value="HTH_45"/>
    <property type="match status" value="1"/>
</dbReference>
<dbReference type="InterPro" id="IPR036390">
    <property type="entry name" value="WH_DNA-bd_sf"/>
</dbReference>
<reference evidence="2 3" key="1">
    <citation type="journal article" date="2016" name="Sci. Rep.">
        <title>Metabolic traits of an uncultured archaeal lineage -MSBL1- from brine pools of the Red Sea.</title>
        <authorList>
            <person name="Mwirichia R."/>
            <person name="Alam I."/>
            <person name="Rashid M."/>
            <person name="Vinu M."/>
            <person name="Ba-Alawi W."/>
            <person name="Anthony Kamau A."/>
            <person name="Kamanda Ngugi D."/>
            <person name="Goker M."/>
            <person name="Klenk H.P."/>
            <person name="Bajic V."/>
            <person name="Stingl U."/>
        </authorList>
    </citation>
    <scope>NUCLEOTIDE SEQUENCE [LARGE SCALE GENOMIC DNA]</scope>
    <source>
        <strain evidence="2">SCGC-AAA259O05</strain>
    </source>
</reference>
<proteinExistence type="predicted"/>
<organism evidence="2 3">
    <name type="scientific">candidate division MSBL1 archaeon SCGC-AAA259O05</name>
    <dbReference type="NCBI Taxonomy" id="1698271"/>
    <lineage>
        <taxon>Archaea</taxon>
        <taxon>Methanobacteriati</taxon>
        <taxon>Methanobacteriota</taxon>
        <taxon>candidate division MSBL1</taxon>
    </lineage>
</organism>
<dbReference type="InterPro" id="IPR036388">
    <property type="entry name" value="WH-like_DNA-bd_sf"/>
</dbReference>
<dbReference type="Proteomes" id="UP000070344">
    <property type="component" value="Unassembled WGS sequence"/>
</dbReference>
<gene>
    <name evidence="2" type="ORF">AKJ41_02115</name>
</gene>
<name>A0A133V4B4_9EURY</name>
<accession>A0A133V4B4</accession>
<dbReference type="Gene3D" id="1.10.10.10">
    <property type="entry name" value="Winged helix-like DNA-binding domain superfamily/Winged helix DNA-binding domain"/>
    <property type="match status" value="1"/>
</dbReference>
<dbReference type="EMBL" id="LHXV01000018">
    <property type="protein sequence ID" value="KXB01273.1"/>
    <property type="molecule type" value="Genomic_DNA"/>
</dbReference>
<sequence>MRRDELRILADVLRNADEETASSIAGSSNQNYERCREKLDRLLANNLMREKEIAYKTTDSSKSVYLRTEKGNEFLEKLRELEGMTGISSGH</sequence>
<evidence type="ECO:0000313" key="2">
    <source>
        <dbReference type="EMBL" id="KXB01273.1"/>
    </source>
</evidence>
<comment type="caution">
    <text evidence="2">The sequence shown here is derived from an EMBL/GenBank/DDBJ whole genome shotgun (WGS) entry which is preliminary data.</text>
</comment>
<protein>
    <recommendedName>
        <fullName evidence="1">ArnR1-like winged helix-turn-helix domain-containing protein</fullName>
    </recommendedName>
</protein>
<dbReference type="AlphaFoldDB" id="A0A133V4B4"/>
<feature type="domain" description="ArnR1-like winged helix-turn-helix" evidence="1">
    <location>
        <begin position="2"/>
        <end position="84"/>
    </location>
</feature>
<evidence type="ECO:0000313" key="3">
    <source>
        <dbReference type="Proteomes" id="UP000070344"/>
    </source>
</evidence>
<dbReference type="InterPro" id="IPR038723">
    <property type="entry name" value="ArnR1-like_HTH"/>
</dbReference>